<accession>A0ABR4AY94</accession>
<reference evidence="1 2" key="1">
    <citation type="submission" date="2024-09" db="EMBL/GenBank/DDBJ databases">
        <title>Rethinking Asexuality: The Enigmatic Case of Functional Sexual Genes in Lepraria (Stereocaulaceae).</title>
        <authorList>
            <person name="Doellman M."/>
            <person name="Sun Y."/>
            <person name="Barcenas-Pena A."/>
            <person name="Lumbsch H.T."/>
            <person name="Grewe F."/>
        </authorList>
    </citation>
    <scope>NUCLEOTIDE SEQUENCE [LARGE SCALE GENOMIC DNA]</scope>
    <source>
        <strain evidence="1 2">Grewe 0041</strain>
    </source>
</reference>
<sequence length="265" mass="30018">MAALKVIPYDAVENALVQENETLKKQHEYKTVYHTREEAETVIPHTEHHAPKQHPEKQSWILLGPWLDLIMTSQGLLETDVHRIQLPRSFLVQLIYASQVGPHLGQVSEGDAEDLAEAFPKTTVRGDALEDLIQRSKFFTRLDTCSLKDTILGKGPIQIVEDLWMRLATSARGMTGISDLRKHDLSMLVYVYLLPWKDDMKTELEYLICCPPPTGKIAAISQYKWHAPWHHAASARSEQEGIAQRLLEKLRGSASKNHGPSSDDR</sequence>
<comment type="caution">
    <text evidence="1">The sequence shown here is derived from an EMBL/GenBank/DDBJ whole genome shotgun (WGS) entry which is preliminary data.</text>
</comment>
<organism evidence="1 2">
    <name type="scientific">Lepraria finkii</name>
    <dbReference type="NCBI Taxonomy" id="1340010"/>
    <lineage>
        <taxon>Eukaryota</taxon>
        <taxon>Fungi</taxon>
        <taxon>Dikarya</taxon>
        <taxon>Ascomycota</taxon>
        <taxon>Pezizomycotina</taxon>
        <taxon>Lecanoromycetes</taxon>
        <taxon>OSLEUM clade</taxon>
        <taxon>Lecanoromycetidae</taxon>
        <taxon>Lecanorales</taxon>
        <taxon>Lecanorineae</taxon>
        <taxon>Stereocaulaceae</taxon>
        <taxon>Lepraria</taxon>
    </lineage>
</organism>
<dbReference type="EMBL" id="JBHFEH010000060">
    <property type="protein sequence ID" value="KAL2049666.1"/>
    <property type="molecule type" value="Genomic_DNA"/>
</dbReference>
<evidence type="ECO:0000313" key="2">
    <source>
        <dbReference type="Proteomes" id="UP001590951"/>
    </source>
</evidence>
<proteinExistence type="predicted"/>
<protein>
    <submittedName>
        <fullName evidence="1">Uncharacterized protein</fullName>
    </submittedName>
</protein>
<name>A0ABR4AY94_9LECA</name>
<keyword evidence="2" id="KW-1185">Reference proteome</keyword>
<evidence type="ECO:0000313" key="1">
    <source>
        <dbReference type="EMBL" id="KAL2049666.1"/>
    </source>
</evidence>
<dbReference type="Proteomes" id="UP001590951">
    <property type="component" value="Unassembled WGS sequence"/>
</dbReference>
<gene>
    <name evidence="1" type="ORF">ABVK25_010126</name>
</gene>